<dbReference type="GO" id="GO:0004385">
    <property type="term" value="F:GMP kinase activity"/>
    <property type="evidence" value="ECO:0007669"/>
    <property type="project" value="UniProtKB-EC"/>
</dbReference>
<dbReference type="InterPro" id="IPR020590">
    <property type="entry name" value="Guanylate_kinase_CS"/>
</dbReference>
<evidence type="ECO:0000259" key="7">
    <source>
        <dbReference type="PROSITE" id="PS50052"/>
    </source>
</evidence>
<feature type="non-terminal residue" evidence="8">
    <location>
        <position position="234"/>
    </location>
</feature>
<keyword evidence="3" id="KW-0808">Transferase</keyword>
<comment type="caution">
    <text evidence="8">The sequence shown here is derived from an EMBL/GenBank/DDBJ whole genome shotgun (WGS) entry which is preliminary data.</text>
</comment>
<dbReference type="Pfam" id="PF00625">
    <property type="entry name" value="Guanylate_kin"/>
    <property type="match status" value="1"/>
</dbReference>
<dbReference type="Gene3D" id="3.40.50.300">
    <property type="entry name" value="P-loop containing nucleotide triphosphate hydrolases"/>
    <property type="match status" value="1"/>
</dbReference>
<dbReference type="EMBL" id="JACYCD010000023">
    <property type="protein sequence ID" value="KAF8713208.1"/>
    <property type="molecule type" value="Genomic_DNA"/>
</dbReference>
<evidence type="ECO:0000313" key="9">
    <source>
        <dbReference type="Proteomes" id="UP000602905"/>
    </source>
</evidence>
<reference evidence="8" key="1">
    <citation type="submission" date="2020-09" db="EMBL/GenBank/DDBJ databases">
        <title>Comparative genome analyses of four rice-infecting Rhizoctonia solani isolates reveal extensive enrichment of homogalacturonan modification genes.</title>
        <authorList>
            <person name="Lee D.-Y."/>
            <person name="Jeon J."/>
            <person name="Kim K.-T."/>
            <person name="Cheong K."/>
            <person name="Song H."/>
            <person name="Choi G."/>
            <person name="Ko J."/>
            <person name="Opiyo S.O."/>
            <person name="Zuo S."/>
            <person name="Madhav S."/>
            <person name="Lee Y.-H."/>
            <person name="Wang G.-L."/>
        </authorList>
    </citation>
    <scope>NUCLEOTIDE SEQUENCE</scope>
    <source>
        <strain evidence="8">AG1-IA WGL</strain>
    </source>
</reference>
<dbReference type="GO" id="GO:0005524">
    <property type="term" value="F:ATP binding"/>
    <property type="evidence" value="ECO:0007669"/>
    <property type="project" value="UniProtKB-KW"/>
</dbReference>
<feature type="domain" description="Guanylate kinase-like" evidence="7">
    <location>
        <begin position="28"/>
        <end position="212"/>
    </location>
</feature>
<organism evidence="8 9">
    <name type="scientific">Rhizoctonia solani</name>
    <dbReference type="NCBI Taxonomy" id="456999"/>
    <lineage>
        <taxon>Eukaryota</taxon>
        <taxon>Fungi</taxon>
        <taxon>Dikarya</taxon>
        <taxon>Basidiomycota</taxon>
        <taxon>Agaricomycotina</taxon>
        <taxon>Agaricomycetes</taxon>
        <taxon>Cantharellales</taxon>
        <taxon>Ceratobasidiaceae</taxon>
        <taxon>Rhizoctonia</taxon>
    </lineage>
</organism>
<dbReference type="FunFam" id="3.30.63.10:FF:000002">
    <property type="entry name" value="Guanylate kinase 1"/>
    <property type="match status" value="1"/>
</dbReference>
<dbReference type="PANTHER" id="PTHR23117:SF13">
    <property type="entry name" value="GUANYLATE KINASE"/>
    <property type="match status" value="1"/>
</dbReference>
<keyword evidence="4" id="KW-0547">Nucleotide-binding</keyword>
<evidence type="ECO:0000256" key="1">
    <source>
        <dbReference type="ARBA" id="ARBA00005790"/>
    </source>
</evidence>
<keyword evidence="6" id="KW-0067">ATP-binding</keyword>
<evidence type="ECO:0000313" key="8">
    <source>
        <dbReference type="EMBL" id="KAF8713208.1"/>
    </source>
</evidence>
<keyword evidence="5 8" id="KW-0418">Kinase</keyword>
<dbReference type="CDD" id="cd00071">
    <property type="entry name" value="GMPK"/>
    <property type="match status" value="1"/>
</dbReference>
<evidence type="ECO:0000256" key="2">
    <source>
        <dbReference type="ARBA" id="ARBA00012961"/>
    </source>
</evidence>
<accession>A0A8H7HZT9</accession>
<evidence type="ECO:0000256" key="6">
    <source>
        <dbReference type="ARBA" id="ARBA00022840"/>
    </source>
</evidence>
<dbReference type="PROSITE" id="PS50052">
    <property type="entry name" value="GUANYLATE_KINASE_2"/>
    <property type="match status" value="1"/>
</dbReference>
<dbReference type="EC" id="2.7.4.8" evidence="2"/>
<sequence length="234" mass="25457">MQFRFGRALSSCLFARAYTMAPTLVPVSQPVVLCGPSGAGKSTLIKKLQDEFPGQYNFSVSHTTRSPRPGEVNGKAYHFVTKAEFENLINEKGFAEYTTTYDTYSYGTSLRAIKEASTEGGSCLLDIDTVGVANIKKHHASLGCLFIFISPPSLSSLGDRLRKRGTENEDTIVKRLAKAKSEIEYAASGAFDVIVVNDNVDRSYALLRSVIRDGVRTGDSLPDGILEETAVSIN</sequence>
<comment type="similarity">
    <text evidence="1">Belongs to the guanylate kinase family.</text>
</comment>
<dbReference type="OrthoDB" id="6334211at2759"/>
<proteinExistence type="inferred from homology"/>
<dbReference type="SUPFAM" id="SSF52540">
    <property type="entry name" value="P-loop containing nucleoside triphosphate hydrolases"/>
    <property type="match status" value="1"/>
</dbReference>
<dbReference type="AlphaFoldDB" id="A0A8H7HZT9"/>
<name>A0A8H7HZT9_9AGAM</name>
<gene>
    <name evidence="8" type="ORF">RHS03_00807</name>
</gene>
<dbReference type="NCBIfam" id="TIGR03263">
    <property type="entry name" value="guanyl_kin"/>
    <property type="match status" value="1"/>
</dbReference>
<evidence type="ECO:0000256" key="3">
    <source>
        <dbReference type="ARBA" id="ARBA00022679"/>
    </source>
</evidence>
<dbReference type="PROSITE" id="PS00856">
    <property type="entry name" value="GUANYLATE_KINASE_1"/>
    <property type="match status" value="1"/>
</dbReference>
<dbReference type="InterPro" id="IPR027417">
    <property type="entry name" value="P-loop_NTPase"/>
</dbReference>
<evidence type="ECO:0000256" key="4">
    <source>
        <dbReference type="ARBA" id="ARBA00022741"/>
    </source>
</evidence>
<dbReference type="InterPro" id="IPR017665">
    <property type="entry name" value="Guanylate_kinase"/>
</dbReference>
<dbReference type="Proteomes" id="UP000602905">
    <property type="component" value="Unassembled WGS sequence"/>
</dbReference>
<protein>
    <recommendedName>
        <fullName evidence="2">guanylate kinase</fullName>
        <ecNumber evidence="2">2.7.4.8</ecNumber>
    </recommendedName>
</protein>
<evidence type="ECO:0000256" key="5">
    <source>
        <dbReference type="ARBA" id="ARBA00022777"/>
    </source>
</evidence>
<dbReference type="SMART" id="SM00072">
    <property type="entry name" value="GuKc"/>
    <property type="match status" value="1"/>
</dbReference>
<dbReference type="InterPro" id="IPR008144">
    <property type="entry name" value="Guanylate_kin-like_dom"/>
</dbReference>
<dbReference type="PANTHER" id="PTHR23117">
    <property type="entry name" value="GUANYLATE KINASE-RELATED"/>
    <property type="match status" value="1"/>
</dbReference>
<dbReference type="GO" id="GO:0005829">
    <property type="term" value="C:cytosol"/>
    <property type="evidence" value="ECO:0007669"/>
    <property type="project" value="TreeGrafter"/>
</dbReference>
<dbReference type="InterPro" id="IPR008145">
    <property type="entry name" value="GK/Ca_channel_bsu"/>
</dbReference>